<evidence type="ECO:0000313" key="2">
    <source>
        <dbReference type="Proteomes" id="UP000245383"/>
    </source>
</evidence>
<dbReference type="EMBL" id="MBFR01000446">
    <property type="protein sequence ID" value="PVU87791.1"/>
    <property type="molecule type" value="Genomic_DNA"/>
</dbReference>
<name>A0A2T9Y624_9FUNG</name>
<accession>A0A2T9Y624</accession>
<dbReference type="AlphaFoldDB" id="A0A2T9Y624"/>
<sequence>MMTLNKTDVVLKLVKRKKIYSILDMQSIKSESRESFNSHGKDGYTNSSILKPILKYSRY</sequence>
<protein>
    <submittedName>
        <fullName evidence="1">Uncharacterized protein</fullName>
    </submittedName>
</protein>
<proteinExistence type="predicted"/>
<reference evidence="1 2" key="1">
    <citation type="journal article" date="2018" name="MBio">
        <title>Comparative Genomics Reveals the Core Gene Toolbox for the Fungus-Insect Symbiosis.</title>
        <authorList>
            <person name="Wang Y."/>
            <person name="Stata M."/>
            <person name="Wang W."/>
            <person name="Stajich J.E."/>
            <person name="White M.M."/>
            <person name="Moncalvo J.M."/>
        </authorList>
    </citation>
    <scope>NUCLEOTIDE SEQUENCE [LARGE SCALE GENOMIC DNA]</scope>
    <source>
        <strain evidence="1 2">SWE-8-4</strain>
    </source>
</reference>
<organism evidence="1 2">
    <name type="scientific">Smittium simulii</name>
    <dbReference type="NCBI Taxonomy" id="133385"/>
    <lineage>
        <taxon>Eukaryota</taxon>
        <taxon>Fungi</taxon>
        <taxon>Fungi incertae sedis</taxon>
        <taxon>Zoopagomycota</taxon>
        <taxon>Kickxellomycotina</taxon>
        <taxon>Harpellomycetes</taxon>
        <taxon>Harpellales</taxon>
        <taxon>Legeriomycetaceae</taxon>
        <taxon>Smittium</taxon>
    </lineage>
</organism>
<evidence type="ECO:0000313" key="1">
    <source>
        <dbReference type="EMBL" id="PVU87791.1"/>
    </source>
</evidence>
<keyword evidence="2" id="KW-1185">Reference proteome</keyword>
<gene>
    <name evidence="1" type="ORF">BB561_006178</name>
</gene>
<comment type="caution">
    <text evidence="1">The sequence shown here is derived from an EMBL/GenBank/DDBJ whole genome shotgun (WGS) entry which is preliminary data.</text>
</comment>
<dbReference type="Proteomes" id="UP000245383">
    <property type="component" value="Unassembled WGS sequence"/>
</dbReference>